<sequence length="192" mass="20242">MLAVRGAVARYGPCIQAGDIGTSAGVALTLLISIGAWTDAQRQARIGREANEISHRQAEAAERRAWAVEEALASALRLLGERAPSLELPEMVEMPEVGGGGPGEVRWEVGRLGRYGFELRNVGSATAFGVRVDPDGLGGVARNLPEDATVRPGEGVRFVMAATFGRRVPGEVRVRWGGYGRAEAQVVAVPAG</sequence>
<accession>A0A1V0TQC8</accession>
<dbReference type="STRING" id="553510.B1H19_13890"/>
<proteinExistence type="predicted"/>
<evidence type="ECO:0000313" key="2">
    <source>
        <dbReference type="Proteomes" id="UP000192726"/>
    </source>
</evidence>
<dbReference type="Proteomes" id="UP000192726">
    <property type="component" value="Chromosome"/>
</dbReference>
<dbReference type="EMBL" id="CP020569">
    <property type="protein sequence ID" value="ARF55144.1"/>
    <property type="molecule type" value="Genomic_DNA"/>
</dbReference>
<dbReference type="AlphaFoldDB" id="A0A1V0TQC8"/>
<keyword evidence="2" id="KW-1185">Reference proteome</keyword>
<evidence type="ECO:0000313" key="1">
    <source>
        <dbReference type="EMBL" id="ARF55144.1"/>
    </source>
</evidence>
<reference evidence="1 2" key="1">
    <citation type="submission" date="2017-04" db="EMBL/GenBank/DDBJ databases">
        <title>Complete Genome Sequence of Streptomyces gilvosporeus F607, a Capable Producer of Natamycin.</title>
        <authorList>
            <person name="Zong G."/>
            <person name="Zhong C."/>
            <person name="Fu J."/>
            <person name="Qin R."/>
            <person name="Cao G."/>
        </authorList>
    </citation>
    <scope>NUCLEOTIDE SEQUENCE [LARGE SCALE GENOMIC DNA]</scope>
    <source>
        <strain evidence="1 2">F607</strain>
    </source>
</reference>
<protein>
    <submittedName>
        <fullName evidence="1">Uncharacterized protein</fullName>
    </submittedName>
</protein>
<name>A0A1V0TQC8_9ACTN</name>
<organism evidence="1 2">
    <name type="scientific">Streptomyces gilvosporeus</name>
    <dbReference type="NCBI Taxonomy" id="553510"/>
    <lineage>
        <taxon>Bacteria</taxon>
        <taxon>Bacillati</taxon>
        <taxon>Actinomycetota</taxon>
        <taxon>Actinomycetes</taxon>
        <taxon>Kitasatosporales</taxon>
        <taxon>Streptomycetaceae</taxon>
        <taxon>Streptomyces</taxon>
    </lineage>
</organism>
<gene>
    <name evidence="1" type="ORF">B1H19_13890</name>
</gene>
<dbReference type="KEGG" id="sgv:B1H19_13890"/>